<accession>A0A1S3XZX0</accession>
<dbReference type="InterPro" id="IPR023214">
    <property type="entry name" value="HAD_sf"/>
</dbReference>
<dbReference type="PaxDb" id="4097-A0A1S3XZX0"/>
<evidence type="ECO:0000313" key="1">
    <source>
        <dbReference type="RefSeq" id="XP_016445503.1"/>
    </source>
</evidence>
<dbReference type="PANTHER" id="PTHR42896">
    <property type="entry name" value="XYLULOSE-1,5-BISPHOSPHATE (XUBP) PHOSPHATASE"/>
    <property type="match status" value="1"/>
</dbReference>
<proteinExistence type="predicted"/>
<dbReference type="SUPFAM" id="SSF56784">
    <property type="entry name" value="HAD-like"/>
    <property type="match status" value="1"/>
</dbReference>
<evidence type="ECO:0008006" key="2">
    <source>
        <dbReference type="Google" id="ProtNLM"/>
    </source>
</evidence>
<dbReference type="InterPro" id="IPR036412">
    <property type="entry name" value="HAD-like_sf"/>
</dbReference>
<protein>
    <recommendedName>
        <fullName evidence="2">Haloacid dehalogenase-like hydrolase domain-containing protein At3g48420</fullName>
    </recommendedName>
</protein>
<dbReference type="GO" id="GO:0016787">
    <property type="term" value="F:hydrolase activity"/>
    <property type="evidence" value="ECO:0007669"/>
    <property type="project" value="InterPro"/>
</dbReference>
<dbReference type="KEGG" id="nta:107770682"/>
<dbReference type="AlphaFoldDB" id="A0A1S3XZX0"/>
<dbReference type="PANTHER" id="PTHR42896:SF3">
    <property type="entry name" value="PROTEIN, PUTATIVE, EXPRESSED-RELATED"/>
    <property type="match status" value="1"/>
</dbReference>
<dbReference type="RefSeq" id="XP_016445503.1">
    <property type="nucleotide sequence ID" value="XM_016590017.1"/>
</dbReference>
<dbReference type="OMA" id="NAWDEGI"/>
<dbReference type="STRING" id="4097.A0A1S3XZX0"/>
<sequence length="218" mass="23419">SEQWVHCLQKIALDELVLSKSLPLRPGVEEFIVEAYEKGVPVVMLTSYCKCGEKSARSIIEKLGNDKMARIKILGMEEVKQSFYGQLVFGEGVASDLGEQLAKEARKAVSAEEQRIAKEVASMLKLSVDIDTTSSEEMKNVVAALRAGAEYANVPVDYCVLVAGSQSGVAGAERIGMPCVVVRSSSTARAEFPGAKAVMDGFGGGDLSISRLQQIQRS</sequence>
<dbReference type="Gene3D" id="1.10.150.240">
    <property type="entry name" value="Putative phosphatase, domain 2"/>
    <property type="match status" value="1"/>
</dbReference>
<dbReference type="OrthoDB" id="545219at2759"/>
<feature type="non-terminal residue" evidence="1">
    <location>
        <position position="1"/>
    </location>
</feature>
<reference evidence="1" key="1">
    <citation type="submission" date="2025-08" db="UniProtKB">
        <authorList>
            <consortium name="RefSeq"/>
        </authorList>
    </citation>
    <scope>IDENTIFICATION</scope>
</reference>
<name>A0A1S3XZX0_TOBAC</name>
<gene>
    <name evidence="1" type="primary">LOC107770682</name>
</gene>
<organism evidence="1">
    <name type="scientific">Nicotiana tabacum</name>
    <name type="common">Common tobacco</name>
    <dbReference type="NCBI Taxonomy" id="4097"/>
    <lineage>
        <taxon>Eukaryota</taxon>
        <taxon>Viridiplantae</taxon>
        <taxon>Streptophyta</taxon>
        <taxon>Embryophyta</taxon>
        <taxon>Tracheophyta</taxon>
        <taxon>Spermatophyta</taxon>
        <taxon>Magnoliopsida</taxon>
        <taxon>eudicotyledons</taxon>
        <taxon>Gunneridae</taxon>
        <taxon>Pentapetalae</taxon>
        <taxon>asterids</taxon>
        <taxon>lamiids</taxon>
        <taxon>Solanales</taxon>
        <taxon>Solanaceae</taxon>
        <taxon>Nicotianoideae</taxon>
        <taxon>Nicotianeae</taxon>
        <taxon>Nicotiana</taxon>
    </lineage>
</organism>
<dbReference type="Gene3D" id="3.40.50.1000">
    <property type="entry name" value="HAD superfamily/HAD-like"/>
    <property type="match status" value="2"/>
</dbReference>
<dbReference type="InterPro" id="IPR044999">
    <property type="entry name" value="CbbY-like"/>
</dbReference>
<dbReference type="InterPro" id="IPR023198">
    <property type="entry name" value="PGP-like_dom2"/>
</dbReference>